<name>A0A2U1ZVQ2_9MICO</name>
<dbReference type="Gene3D" id="3.10.180.10">
    <property type="entry name" value="2,3-Dihydroxybiphenyl 1,2-Dioxygenase, domain 1"/>
    <property type="match status" value="1"/>
</dbReference>
<dbReference type="PANTHER" id="PTHR36437">
    <property type="entry name" value="GLYOXALASE/BLEOMYCIN RESISTANCE PROTEIN/DIOXYGENASE"/>
    <property type="match status" value="1"/>
</dbReference>
<dbReference type="GO" id="GO:0051213">
    <property type="term" value="F:dioxygenase activity"/>
    <property type="evidence" value="ECO:0007669"/>
    <property type="project" value="UniProtKB-KW"/>
</dbReference>
<dbReference type="AlphaFoldDB" id="A0A2U1ZVQ2"/>
<protein>
    <submittedName>
        <fullName evidence="2">Extradiol dioxygenase</fullName>
    </submittedName>
</protein>
<dbReference type="PANTHER" id="PTHR36437:SF2">
    <property type="entry name" value="GLYOXALASE_BLEOMYCIN RESISTANCE PROTEIN_DIOXYGENASE"/>
    <property type="match status" value="1"/>
</dbReference>
<comment type="caution">
    <text evidence="2">The sequence shown here is derived from an EMBL/GenBank/DDBJ whole genome shotgun (WGS) entry which is preliminary data.</text>
</comment>
<feature type="domain" description="VOC" evidence="1">
    <location>
        <begin position="3"/>
        <end position="123"/>
    </location>
</feature>
<organism evidence="2 3">
    <name type="scientific">Serinibacter arcticus</name>
    <dbReference type="NCBI Taxonomy" id="1655435"/>
    <lineage>
        <taxon>Bacteria</taxon>
        <taxon>Bacillati</taxon>
        <taxon>Actinomycetota</taxon>
        <taxon>Actinomycetes</taxon>
        <taxon>Micrococcales</taxon>
        <taxon>Beutenbergiaceae</taxon>
        <taxon>Serinibacter</taxon>
    </lineage>
</organism>
<sequence>MLTLTLATYLVHDLDDGIAFFVDALGFELREDETRPSGSRWVVVAPSAEGPGLRLAVAGPGDPLGRQAGDGVGFFLRTSDFAAQHARMSAAGVTFLEEPRHEVYGTVAVFADPAGQRWDLIQPAGE</sequence>
<proteinExistence type="predicted"/>
<dbReference type="PROSITE" id="PS51819">
    <property type="entry name" value="VOC"/>
    <property type="match status" value="1"/>
</dbReference>
<accession>A0A2U1ZVQ2</accession>
<dbReference type="Proteomes" id="UP000245166">
    <property type="component" value="Unassembled WGS sequence"/>
</dbReference>
<gene>
    <name evidence="2" type="ORF">C8046_10535</name>
</gene>
<dbReference type="InterPro" id="IPR029068">
    <property type="entry name" value="Glyas_Bleomycin-R_OHBP_Dase"/>
</dbReference>
<dbReference type="OrthoDB" id="197463at2"/>
<evidence type="ECO:0000313" key="2">
    <source>
        <dbReference type="EMBL" id="PWD51020.1"/>
    </source>
</evidence>
<dbReference type="EMBL" id="PYHR01000002">
    <property type="protein sequence ID" value="PWD51020.1"/>
    <property type="molecule type" value="Genomic_DNA"/>
</dbReference>
<dbReference type="InterPro" id="IPR004360">
    <property type="entry name" value="Glyas_Fos-R_dOase_dom"/>
</dbReference>
<reference evidence="2 3" key="1">
    <citation type="submission" date="2018-03" db="EMBL/GenBank/DDBJ databases">
        <title>Genome assembly of novel Miniimonas species PCH200.</title>
        <authorList>
            <person name="Thakur V."/>
            <person name="Kumar V."/>
            <person name="Singh D."/>
        </authorList>
    </citation>
    <scope>NUCLEOTIDE SEQUENCE [LARGE SCALE GENOMIC DNA]</scope>
    <source>
        <strain evidence="2 3">PCH200</strain>
    </source>
</reference>
<evidence type="ECO:0000259" key="1">
    <source>
        <dbReference type="PROSITE" id="PS51819"/>
    </source>
</evidence>
<keyword evidence="2" id="KW-0223">Dioxygenase</keyword>
<dbReference type="Pfam" id="PF00903">
    <property type="entry name" value="Glyoxalase"/>
    <property type="match status" value="1"/>
</dbReference>
<dbReference type="RefSeq" id="WP_109229401.1">
    <property type="nucleotide sequence ID" value="NZ_PYHR01000002.1"/>
</dbReference>
<dbReference type="InterPro" id="IPR037523">
    <property type="entry name" value="VOC_core"/>
</dbReference>
<keyword evidence="2" id="KW-0560">Oxidoreductase</keyword>
<dbReference type="SUPFAM" id="SSF54593">
    <property type="entry name" value="Glyoxalase/Bleomycin resistance protein/Dihydroxybiphenyl dioxygenase"/>
    <property type="match status" value="1"/>
</dbReference>
<keyword evidence="3" id="KW-1185">Reference proteome</keyword>
<evidence type="ECO:0000313" key="3">
    <source>
        <dbReference type="Proteomes" id="UP000245166"/>
    </source>
</evidence>